<protein>
    <submittedName>
        <fullName evidence="4">Albicidin resistance protein</fullName>
    </submittedName>
</protein>
<accession>A0A2X3F407</accession>
<dbReference type="GO" id="GO:0003700">
    <property type="term" value="F:DNA-binding transcription factor activity"/>
    <property type="evidence" value="ECO:0007669"/>
    <property type="project" value="InterPro"/>
</dbReference>
<evidence type="ECO:0000256" key="1">
    <source>
        <dbReference type="ARBA" id="ARBA00023125"/>
    </source>
</evidence>
<dbReference type="GO" id="GO:0003677">
    <property type="term" value="F:DNA binding"/>
    <property type="evidence" value="ECO:0007669"/>
    <property type="project" value="UniProtKB-KW"/>
</dbReference>
<dbReference type="Pfam" id="PF07739">
    <property type="entry name" value="TipAS"/>
    <property type="match status" value="1"/>
</dbReference>
<dbReference type="PANTHER" id="PTHR30204:SF90">
    <property type="entry name" value="HTH-TYPE TRANSCRIPTIONAL ACTIVATOR MTA"/>
    <property type="match status" value="1"/>
</dbReference>
<dbReference type="InterPro" id="IPR012925">
    <property type="entry name" value="TipAS_dom"/>
</dbReference>
<sequence length="370" mass="41847">MLIQVGELAKRAGLTVRTLHHYEQTGLLTPSARSEAGYRLYNLSAVQRLHMIKALAQAGLTLATIKDYLDRQTLSLPELLTQQIDMLNAQLRDVGRLRDRLLVLREALASGNEPDLESWLQTLELMKMYDRWFSQQELAALPFAAQDEQRAQAWRELTEEVQTLMASGCPTDSPQAMRLATRWMERLEQDTAGRPEFLTRLNEMHAAEPQMVEQTGVTPAIIAYITEAFAESKLAIWARYLDEEEMAFTRQHYFDRLQEWPALVAKLHQACREGVAPDSASGQALARAWLELFQSYAGTRPQTLQKFRRAMEQEPHLMKGTWMTPAVLSWLQQATRILDAAGAGTCRRVITGQPARPDDRGRSSGVRAAA</sequence>
<feature type="region of interest" description="Disordered" evidence="2">
    <location>
        <begin position="349"/>
        <end position="370"/>
    </location>
</feature>
<dbReference type="InterPro" id="IPR047057">
    <property type="entry name" value="MerR_fam"/>
</dbReference>
<reference evidence="4 5" key="1">
    <citation type="submission" date="2018-06" db="EMBL/GenBank/DDBJ databases">
        <authorList>
            <consortium name="Pathogen Informatics"/>
            <person name="Doyle S."/>
        </authorList>
    </citation>
    <scope>NUCLEOTIDE SEQUENCE [LARGE SCALE GENOMIC DNA]</scope>
    <source>
        <strain evidence="4 5">NCTC13465</strain>
    </source>
</reference>
<dbReference type="PRINTS" id="PR00040">
    <property type="entry name" value="HTHMERR"/>
</dbReference>
<name>A0A2X3F407_KLEPN</name>
<dbReference type="EMBL" id="UAWQ01000017">
    <property type="protein sequence ID" value="SQC44456.1"/>
    <property type="molecule type" value="Genomic_DNA"/>
</dbReference>
<dbReference type="PROSITE" id="PS50937">
    <property type="entry name" value="HTH_MERR_2"/>
    <property type="match status" value="1"/>
</dbReference>
<dbReference type="Pfam" id="PF13411">
    <property type="entry name" value="MerR_1"/>
    <property type="match status" value="1"/>
</dbReference>
<proteinExistence type="predicted"/>
<keyword evidence="1" id="KW-0238">DNA-binding</keyword>
<dbReference type="SMART" id="SM00422">
    <property type="entry name" value="HTH_MERR"/>
    <property type="match status" value="1"/>
</dbReference>
<dbReference type="AlphaFoldDB" id="A0A2X3F407"/>
<gene>
    <name evidence="4" type="primary">tipA</name>
    <name evidence="4" type="ORF">NCTC13465_02973</name>
</gene>
<evidence type="ECO:0000259" key="3">
    <source>
        <dbReference type="PROSITE" id="PS50937"/>
    </source>
</evidence>
<dbReference type="PROSITE" id="PS00552">
    <property type="entry name" value="HTH_MERR_1"/>
    <property type="match status" value="1"/>
</dbReference>
<dbReference type="PANTHER" id="PTHR30204">
    <property type="entry name" value="REDOX-CYCLING DRUG-SENSING TRANSCRIPTIONAL ACTIVATOR SOXR"/>
    <property type="match status" value="1"/>
</dbReference>
<dbReference type="Gene3D" id="1.10.1660.10">
    <property type="match status" value="1"/>
</dbReference>
<evidence type="ECO:0000313" key="4">
    <source>
        <dbReference type="EMBL" id="SQC44456.1"/>
    </source>
</evidence>
<evidence type="ECO:0000256" key="2">
    <source>
        <dbReference type="SAM" id="MobiDB-lite"/>
    </source>
</evidence>
<feature type="domain" description="HTH merR-type" evidence="3">
    <location>
        <begin position="2"/>
        <end position="71"/>
    </location>
</feature>
<organism evidence="4 5">
    <name type="scientific">Klebsiella pneumoniae</name>
    <dbReference type="NCBI Taxonomy" id="573"/>
    <lineage>
        <taxon>Bacteria</taxon>
        <taxon>Pseudomonadati</taxon>
        <taxon>Pseudomonadota</taxon>
        <taxon>Gammaproteobacteria</taxon>
        <taxon>Enterobacterales</taxon>
        <taxon>Enterobacteriaceae</taxon>
        <taxon>Klebsiella/Raoultella group</taxon>
        <taxon>Klebsiella</taxon>
        <taxon>Klebsiella pneumoniae complex</taxon>
    </lineage>
</organism>
<dbReference type="SUPFAM" id="SSF46955">
    <property type="entry name" value="Putative DNA-binding domain"/>
    <property type="match status" value="1"/>
</dbReference>
<dbReference type="InterPro" id="IPR009061">
    <property type="entry name" value="DNA-bd_dom_put_sf"/>
</dbReference>
<dbReference type="InterPro" id="IPR000551">
    <property type="entry name" value="MerR-type_HTH_dom"/>
</dbReference>
<dbReference type="Proteomes" id="UP000251721">
    <property type="component" value="Unassembled WGS sequence"/>
</dbReference>
<evidence type="ECO:0000313" key="5">
    <source>
        <dbReference type="Proteomes" id="UP000251721"/>
    </source>
</evidence>